<name>A0A157Q164_9BORD</name>
<evidence type="ECO:0000313" key="8">
    <source>
        <dbReference type="EMBL" id="SAI71939.1"/>
    </source>
</evidence>
<evidence type="ECO:0000256" key="1">
    <source>
        <dbReference type="ARBA" id="ARBA00004651"/>
    </source>
</evidence>
<reference evidence="8 9" key="1">
    <citation type="submission" date="2016-04" db="EMBL/GenBank/DDBJ databases">
        <authorList>
            <consortium name="Pathogen Informatics"/>
        </authorList>
    </citation>
    <scope>NUCLEOTIDE SEQUENCE [LARGE SCALE GENOMIC DNA]</scope>
    <source>
        <strain evidence="8 9">H044680328</strain>
    </source>
</reference>
<dbReference type="eggNOG" id="COG2814">
    <property type="taxonomic scope" value="Bacteria"/>
</dbReference>
<organism evidence="8 9">
    <name type="scientific">Bordetella trematum</name>
    <dbReference type="NCBI Taxonomy" id="123899"/>
    <lineage>
        <taxon>Bacteria</taxon>
        <taxon>Pseudomonadati</taxon>
        <taxon>Pseudomonadota</taxon>
        <taxon>Betaproteobacteria</taxon>
        <taxon>Burkholderiales</taxon>
        <taxon>Alcaligenaceae</taxon>
        <taxon>Bordetella</taxon>
    </lineage>
</organism>
<feature type="transmembrane region" description="Helical" evidence="6">
    <location>
        <begin position="210"/>
        <end position="234"/>
    </location>
</feature>
<keyword evidence="5 6" id="KW-0472">Membrane</keyword>
<feature type="domain" description="Major facilitator superfamily (MFS) profile" evidence="7">
    <location>
        <begin position="15"/>
        <end position="392"/>
    </location>
</feature>
<dbReference type="GO" id="GO:0022857">
    <property type="term" value="F:transmembrane transporter activity"/>
    <property type="evidence" value="ECO:0007669"/>
    <property type="project" value="InterPro"/>
</dbReference>
<dbReference type="GO" id="GO:0005886">
    <property type="term" value="C:plasma membrane"/>
    <property type="evidence" value="ECO:0007669"/>
    <property type="project" value="UniProtKB-SubCell"/>
</dbReference>
<dbReference type="PANTHER" id="PTHR43124">
    <property type="entry name" value="PURINE EFFLUX PUMP PBUE"/>
    <property type="match status" value="1"/>
</dbReference>
<keyword evidence="9" id="KW-1185">Reference proteome</keyword>
<feature type="transmembrane region" description="Helical" evidence="6">
    <location>
        <begin position="139"/>
        <end position="161"/>
    </location>
</feature>
<protein>
    <submittedName>
        <fullName evidence="8">MFS permease</fullName>
    </submittedName>
</protein>
<dbReference type="PANTHER" id="PTHR43124:SF10">
    <property type="entry name" value="PURINE EFFLUX PUMP PBUE"/>
    <property type="match status" value="1"/>
</dbReference>
<feature type="transmembrane region" description="Helical" evidence="6">
    <location>
        <begin position="363"/>
        <end position="384"/>
    </location>
</feature>
<dbReference type="KEGG" id="btrm:SAMEA390648702976"/>
<comment type="subcellular location">
    <subcellularLocation>
        <location evidence="1">Cell membrane</location>
        <topology evidence="1">Multi-pass membrane protein</topology>
    </subcellularLocation>
</comment>
<evidence type="ECO:0000256" key="6">
    <source>
        <dbReference type="SAM" id="Phobius"/>
    </source>
</evidence>
<dbReference type="Proteomes" id="UP000076825">
    <property type="component" value="Chromosome 1"/>
</dbReference>
<evidence type="ECO:0000256" key="2">
    <source>
        <dbReference type="ARBA" id="ARBA00022475"/>
    </source>
</evidence>
<feature type="transmembrane region" description="Helical" evidence="6">
    <location>
        <begin position="246"/>
        <end position="265"/>
    </location>
</feature>
<keyword evidence="3 6" id="KW-0812">Transmembrane</keyword>
<feature type="transmembrane region" description="Helical" evidence="6">
    <location>
        <begin position="12"/>
        <end position="33"/>
    </location>
</feature>
<dbReference type="InterPro" id="IPR050189">
    <property type="entry name" value="MFS_Efflux_Transporters"/>
</dbReference>
<dbReference type="InterPro" id="IPR011701">
    <property type="entry name" value="MFS"/>
</dbReference>
<dbReference type="RefSeq" id="WP_063492152.1">
    <property type="nucleotide sequence ID" value="NZ_CP016340.1"/>
</dbReference>
<dbReference type="EMBL" id="LT546645">
    <property type="protein sequence ID" value="SAI71939.1"/>
    <property type="molecule type" value="Genomic_DNA"/>
</dbReference>
<dbReference type="GeneID" id="56589774"/>
<dbReference type="STRING" id="123899.SAMEA3906487_02976"/>
<keyword evidence="4 6" id="KW-1133">Transmembrane helix</keyword>
<gene>
    <name evidence="8" type="primary">nepI_2</name>
    <name evidence="8" type="ORF">SAMEA3906487_02976</name>
</gene>
<evidence type="ECO:0000313" key="9">
    <source>
        <dbReference type="Proteomes" id="UP000076825"/>
    </source>
</evidence>
<proteinExistence type="predicted"/>
<dbReference type="Gene3D" id="1.20.1250.20">
    <property type="entry name" value="MFS general substrate transporter like domains"/>
    <property type="match status" value="1"/>
</dbReference>
<feature type="transmembrane region" description="Helical" evidence="6">
    <location>
        <begin position="106"/>
        <end position="127"/>
    </location>
</feature>
<evidence type="ECO:0000256" key="5">
    <source>
        <dbReference type="ARBA" id="ARBA00023136"/>
    </source>
</evidence>
<feature type="transmembrane region" description="Helical" evidence="6">
    <location>
        <begin position="277"/>
        <end position="295"/>
    </location>
</feature>
<evidence type="ECO:0000259" key="7">
    <source>
        <dbReference type="PROSITE" id="PS50850"/>
    </source>
</evidence>
<feature type="transmembrane region" description="Helical" evidence="6">
    <location>
        <begin position="167"/>
        <end position="189"/>
    </location>
</feature>
<feature type="transmembrane region" description="Helical" evidence="6">
    <location>
        <begin position="80"/>
        <end position="100"/>
    </location>
</feature>
<dbReference type="Pfam" id="PF07690">
    <property type="entry name" value="MFS_1"/>
    <property type="match status" value="1"/>
</dbReference>
<feature type="transmembrane region" description="Helical" evidence="6">
    <location>
        <begin position="53"/>
        <end position="73"/>
    </location>
</feature>
<dbReference type="InterPro" id="IPR020846">
    <property type="entry name" value="MFS_dom"/>
</dbReference>
<evidence type="ECO:0000256" key="4">
    <source>
        <dbReference type="ARBA" id="ARBA00022989"/>
    </source>
</evidence>
<dbReference type="SUPFAM" id="SSF103473">
    <property type="entry name" value="MFS general substrate transporter"/>
    <property type="match status" value="1"/>
</dbReference>
<accession>A0A157Q164</accession>
<dbReference type="AlphaFoldDB" id="A0A157Q164"/>
<dbReference type="PATRIC" id="fig|123899.6.peg.2967"/>
<dbReference type="PROSITE" id="PS50850">
    <property type="entry name" value="MFS"/>
    <property type="match status" value="1"/>
</dbReference>
<keyword evidence="2" id="KW-1003">Cell membrane</keyword>
<evidence type="ECO:0000256" key="3">
    <source>
        <dbReference type="ARBA" id="ARBA00022692"/>
    </source>
</evidence>
<sequence length="399" mass="41049">MSPSSCAAQRRVSRIAWVVAAVQFTNALEYMAVSPLFAWVAPDLGVPLAWAGYAAGVYTLCAIVSGLLAYLWADRHDPKRVLLLALAALTLSTFALSQVGQFATLLAWRAVAGLMGGLAMGSASGVLLMHADPGQRPALLARVIAAFSLVSIAGTPVVLWIAQQAGWRWAFGAIALACALCLAAVWGLLPASPARPAVEPLGRRLQGLRAGGLASAALNGLSQLPALLLIPLLAPLLLGLLPAGASLSWPFLVGGVAGLASARLAGRWLLRGQPVRLWRAGLTLFTLNLALTAAGVMPGAGFMACFMASTYATLVAASSVSAAWPQASQRASFSALQSALMHLVSSLAFLASPQALYLPVPAAAGYGGALLASGLAALALVWLAPRLLRAARPGDQSRQ</sequence>
<dbReference type="InterPro" id="IPR036259">
    <property type="entry name" value="MFS_trans_sf"/>
</dbReference>